<dbReference type="eggNOG" id="COG3668">
    <property type="taxonomic scope" value="Bacteria"/>
</dbReference>
<dbReference type="PANTHER" id="PTHR33755">
    <property type="entry name" value="TOXIN PARE1-RELATED"/>
    <property type="match status" value="1"/>
</dbReference>
<evidence type="ECO:0000313" key="3">
    <source>
        <dbReference type="EMBL" id="BAI79880.1"/>
    </source>
</evidence>
<accession>D3PBA7</accession>
<dbReference type="PANTHER" id="PTHR33755:SF8">
    <property type="entry name" value="TOXIN PARE2"/>
    <property type="match status" value="1"/>
</dbReference>
<evidence type="ECO:0000256" key="2">
    <source>
        <dbReference type="ARBA" id="ARBA00022649"/>
    </source>
</evidence>
<dbReference type="Gene3D" id="3.30.2310.20">
    <property type="entry name" value="RelE-like"/>
    <property type="match status" value="1"/>
</dbReference>
<dbReference type="EMBL" id="AP011529">
    <property type="protein sequence ID" value="BAI79880.1"/>
    <property type="molecule type" value="Genomic_DNA"/>
</dbReference>
<dbReference type="STRING" id="639282.DEFDS_0386"/>
<dbReference type="InterPro" id="IPR035093">
    <property type="entry name" value="RelE/ParE_toxin_dom_sf"/>
</dbReference>
<keyword evidence="4" id="KW-1185">Reference proteome</keyword>
<dbReference type="Pfam" id="PF05016">
    <property type="entry name" value="ParE_toxin"/>
    <property type="match status" value="1"/>
</dbReference>
<evidence type="ECO:0000256" key="1">
    <source>
        <dbReference type="ARBA" id="ARBA00006226"/>
    </source>
</evidence>
<dbReference type="RefSeq" id="WP_013007128.1">
    <property type="nucleotide sequence ID" value="NC_013939.1"/>
</dbReference>
<reference evidence="3 4" key="1">
    <citation type="journal article" date="2010" name="DNA Res.">
        <title>Bacterial lifestyle in a deep-sea hydrothermal vent chimney revealed by the genome sequence of the thermophilic bacterium Deferribacter desulfuricans SSM1.</title>
        <authorList>
            <person name="Takaki Y."/>
            <person name="Shimamura S."/>
            <person name="Nakagawa S."/>
            <person name="Fukuhara Y."/>
            <person name="Horikawa H."/>
            <person name="Ankai A."/>
            <person name="Harada T."/>
            <person name="Hosoyama A."/>
            <person name="Oguchi A."/>
            <person name="Fukui S."/>
            <person name="Fujita N."/>
            <person name="Takami H."/>
            <person name="Takai K."/>
        </authorList>
    </citation>
    <scope>NUCLEOTIDE SEQUENCE [LARGE SCALE GENOMIC DNA]</scope>
    <source>
        <strain evidence="4">DSM 14783 / JCM 11476 / NBRC 101012 / SSM1</strain>
    </source>
</reference>
<dbReference type="HOGENOM" id="CLU_147162_7_0_0"/>
<dbReference type="KEGG" id="ddf:DEFDS_0386"/>
<dbReference type="InterPro" id="IPR051803">
    <property type="entry name" value="TA_system_RelE-like_toxin"/>
</dbReference>
<name>D3PBA7_DEFDS</name>
<organism evidence="3 4">
    <name type="scientific">Deferribacter desulfuricans (strain DSM 14783 / JCM 11476 / NBRC 101012 / SSM1)</name>
    <dbReference type="NCBI Taxonomy" id="639282"/>
    <lineage>
        <taxon>Bacteria</taxon>
        <taxon>Pseudomonadati</taxon>
        <taxon>Deferribacterota</taxon>
        <taxon>Deferribacteres</taxon>
        <taxon>Deferribacterales</taxon>
        <taxon>Deferribacteraceae</taxon>
        <taxon>Deferribacter</taxon>
    </lineage>
</organism>
<protein>
    <submittedName>
        <fullName evidence="3">Plasmid stabilization system protein</fullName>
    </submittedName>
</protein>
<proteinExistence type="inferred from homology"/>
<dbReference type="OrthoDB" id="9809155at2"/>
<sequence length="103" mass="12148">MKVSFHPEAKKELLEAINYYNEFNDQLGLEFVKEFYSATERIKLFPGAWSKLSNNTRRCLLNRFPYGIIYTVKDEQIIILAVMQLNKKPKLLEKQGIIAFYLI</sequence>
<comment type="similarity">
    <text evidence="1">Belongs to the RelE toxin family.</text>
</comment>
<evidence type="ECO:0000313" key="4">
    <source>
        <dbReference type="Proteomes" id="UP000001520"/>
    </source>
</evidence>
<dbReference type="InterPro" id="IPR007712">
    <property type="entry name" value="RelE/ParE_toxin"/>
</dbReference>
<dbReference type="Proteomes" id="UP000001520">
    <property type="component" value="Chromosome"/>
</dbReference>
<dbReference type="AlphaFoldDB" id="D3PBA7"/>
<keyword evidence="2" id="KW-1277">Toxin-antitoxin system</keyword>
<gene>
    <name evidence="3" type="ordered locus">DEFDS_0386</name>
</gene>